<dbReference type="Pfam" id="PF13621">
    <property type="entry name" value="Cupin_8"/>
    <property type="match status" value="1"/>
</dbReference>
<comment type="caution">
    <text evidence="3">The sequence shown here is derived from an EMBL/GenBank/DDBJ whole genome shotgun (WGS) entry which is preliminary data.</text>
</comment>
<dbReference type="Gene3D" id="2.60.120.650">
    <property type="entry name" value="Cupin"/>
    <property type="match status" value="1"/>
</dbReference>
<dbReference type="PANTHER" id="PTHR12480">
    <property type="entry name" value="ARGININE DEMETHYLASE AND LYSYL-HYDROXYLASE JMJD"/>
    <property type="match status" value="1"/>
</dbReference>
<evidence type="ECO:0000313" key="4">
    <source>
        <dbReference type="Proteomes" id="UP001195483"/>
    </source>
</evidence>
<dbReference type="PROSITE" id="PS51184">
    <property type="entry name" value="JMJC"/>
    <property type="match status" value="1"/>
</dbReference>
<name>A0AAE0SJP6_9BIVA</name>
<dbReference type="Proteomes" id="UP001195483">
    <property type="component" value="Unassembled WGS sequence"/>
</dbReference>
<evidence type="ECO:0000313" key="3">
    <source>
        <dbReference type="EMBL" id="KAK3593287.1"/>
    </source>
</evidence>
<dbReference type="EMBL" id="JAEAOA010001877">
    <property type="protein sequence ID" value="KAK3593287.1"/>
    <property type="molecule type" value="Genomic_DNA"/>
</dbReference>
<protein>
    <recommendedName>
        <fullName evidence="2">JmjC domain-containing protein</fullName>
    </recommendedName>
</protein>
<evidence type="ECO:0000256" key="1">
    <source>
        <dbReference type="SAM" id="SignalP"/>
    </source>
</evidence>
<feature type="chain" id="PRO_5042199739" description="JmjC domain-containing protein" evidence="1">
    <location>
        <begin position="28"/>
        <end position="270"/>
    </location>
</feature>
<sequence length="270" mass="31553">MIKLGHLFVILSHYFLLFLTFLLGSNCYDGGWSTDESLLLAHPGPCTIDVRDESQLSQKEFLERYAYSKPVVIKRAKDNLVFQHMCERSNLIKKFGDKKIRLSSANTYSYTKKDVSLLTYINEILRPQTLTMLGNETFYWFGDNNYTEWEELFNQYKPPPYRIPRMTGAYSFGLAGAGTGVPFHFHGPGFGEVIFGRKRWFMYPPEQTPSFHPNRTTLQWLYEDHPELHPREIPIECTINQGEVIYFPDRWWHGTLNIDTSVFISTFLAY</sequence>
<dbReference type="PANTHER" id="PTHR12480:SF21">
    <property type="entry name" value="JMJC DOMAIN-CONTAINING PROTEIN 8"/>
    <property type="match status" value="1"/>
</dbReference>
<evidence type="ECO:0000259" key="2">
    <source>
        <dbReference type="PROSITE" id="PS51184"/>
    </source>
</evidence>
<feature type="domain" description="JmjC" evidence="2">
    <location>
        <begin position="147"/>
        <end position="270"/>
    </location>
</feature>
<dbReference type="GO" id="GO:0000987">
    <property type="term" value="F:cis-regulatory region sequence-specific DNA binding"/>
    <property type="evidence" value="ECO:0007669"/>
    <property type="project" value="TreeGrafter"/>
</dbReference>
<dbReference type="AlphaFoldDB" id="A0AAE0SJP6"/>
<feature type="signal peptide" evidence="1">
    <location>
        <begin position="1"/>
        <end position="27"/>
    </location>
</feature>
<proteinExistence type="predicted"/>
<keyword evidence="4" id="KW-1185">Reference proteome</keyword>
<reference evidence="3" key="3">
    <citation type="submission" date="2023-05" db="EMBL/GenBank/DDBJ databases">
        <authorList>
            <person name="Smith C.H."/>
        </authorList>
    </citation>
    <scope>NUCLEOTIDE SEQUENCE</scope>
    <source>
        <strain evidence="3">CHS0354</strain>
        <tissue evidence="3">Mantle</tissue>
    </source>
</reference>
<organism evidence="3 4">
    <name type="scientific">Potamilus streckersoni</name>
    <dbReference type="NCBI Taxonomy" id="2493646"/>
    <lineage>
        <taxon>Eukaryota</taxon>
        <taxon>Metazoa</taxon>
        <taxon>Spiralia</taxon>
        <taxon>Lophotrochozoa</taxon>
        <taxon>Mollusca</taxon>
        <taxon>Bivalvia</taxon>
        <taxon>Autobranchia</taxon>
        <taxon>Heteroconchia</taxon>
        <taxon>Palaeoheterodonta</taxon>
        <taxon>Unionida</taxon>
        <taxon>Unionoidea</taxon>
        <taxon>Unionidae</taxon>
        <taxon>Ambleminae</taxon>
        <taxon>Lampsilini</taxon>
        <taxon>Potamilus</taxon>
    </lineage>
</organism>
<dbReference type="InterPro" id="IPR050910">
    <property type="entry name" value="JMJD6_ArgDemeth/LysHydrox"/>
</dbReference>
<reference evidence="3" key="1">
    <citation type="journal article" date="2021" name="Genome Biol. Evol.">
        <title>A High-Quality Reference Genome for a Parasitic Bivalve with Doubly Uniparental Inheritance (Bivalvia: Unionida).</title>
        <authorList>
            <person name="Smith C.H."/>
        </authorList>
    </citation>
    <scope>NUCLEOTIDE SEQUENCE</scope>
    <source>
        <strain evidence="3">CHS0354</strain>
    </source>
</reference>
<dbReference type="SUPFAM" id="SSF51197">
    <property type="entry name" value="Clavaminate synthase-like"/>
    <property type="match status" value="1"/>
</dbReference>
<reference evidence="3" key="2">
    <citation type="journal article" date="2021" name="Genome Biol. Evol.">
        <title>Developing a high-quality reference genome for a parasitic bivalve with doubly uniparental inheritance (Bivalvia: Unionida).</title>
        <authorList>
            <person name="Smith C.H."/>
        </authorList>
    </citation>
    <scope>NUCLEOTIDE SEQUENCE</scope>
    <source>
        <strain evidence="3">CHS0354</strain>
        <tissue evidence="3">Mantle</tissue>
    </source>
</reference>
<gene>
    <name evidence="3" type="ORF">CHS0354_031346</name>
</gene>
<accession>A0AAE0SJP6</accession>
<dbReference type="InterPro" id="IPR041667">
    <property type="entry name" value="Cupin_8"/>
</dbReference>
<keyword evidence="1" id="KW-0732">Signal</keyword>
<dbReference type="InterPro" id="IPR003347">
    <property type="entry name" value="JmjC_dom"/>
</dbReference>
<dbReference type="GO" id="GO:0005634">
    <property type="term" value="C:nucleus"/>
    <property type="evidence" value="ECO:0007669"/>
    <property type="project" value="TreeGrafter"/>
</dbReference>